<feature type="compositionally biased region" description="Basic and acidic residues" evidence="1">
    <location>
        <begin position="499"/>
        <end position="529"/>
    </location>
</feature>
<keyword evidence="2" id="KW-0812">Transmembrane</keyword>
<keyword evidence="2" id="KW-1133">Transmembrane helix</keyword>
<feature type="region of interest" description="Disordered" evidence="1">
    <location>
        <begin position="1"/>
        <end position="53"/>
    </location>
</feature>
<proteinExistence type="predicted"/>
<keyword evidence="4" id="KW-1185">Reference proteome</keyword>
<name>A0A6A6IKD2_9PLEO</name>
<sequence length="549" mass="61430">MANGNITEHTATAGVTTPVPDATAAPVDAGTKEHSEATGPNPTKRQAKTRTTKAQRARHPLFVLIACLCYLSMALSFVHNGLHGVRAILQPRLRDANFLARAYTTKHRWELSLNMHLETLVSTPLEKHSFEDHDECLARGITLADAHFGDFPYDIYPDILNATMEWVEDNCAKLIFTPQVHPEPGSYTLLRASWATITEKSQTVIHVLKNYGSRIKNWLETNWLGKEPHAHHEVQVQHSAGHEQESFKRPLLMPHRFKLVCGDSPVCHLEYNPPAEHAALLKKATEDVVKDAQRKAVALSTYTAATDNVLYWNKAAQWISIPLEIVAILTLTAALWYGDSPDRSTAVSVKGVGLVMRKLIAEIYYKDMQVLLFLIVQIICIPPMCGERTFPPGRTSENVVVLSIMSGVGLIIPFFFPFPSLFPSKDRVENIVCFVGAVVELYNVLRESEDGVSNAKDEKITEDDSPADGGRRHTPSSDSKLPRRQISPETSLQQDIEEERQAMREELAERNEEGGWQEARGERPMKEMELGSDTSSEWSVVEQWQIPSA</sequence>
<dbReference type="RefSeq" id="XP_033685850.1">
    <property type="nucleotide sequence ID" value="XM_033821381.1"/>
</dbReference>
<gene>
    <name evidence="3" type="ORF">BU26DRAFT_271318</name>
</gene>
<feature type="compositionally biased region" description="Low complexity" evidence="1">
    <location>
        <begin position="10"/>
        <end position="29"/>
    </location>
</feature>
<evidence type="ECO:0000256" key="1">
    <source>
        <dbReference type="SAM" id="MobiDB-lite"/>
    </source>
</evidence>
<feature type="transmembrane region" description="Helical" evidence="2">
    <location>
        <begin position="61"/>
        <end position="82"/>
    </location>
</feature>
<dbReference type="Proteomes" id="UP000800094">
    <property type="component" value="Unassembled WGS sequence"/>
</dbReference>
<protein>
    <submittedName>
        <fullName evidence="3">Uncharacterized protein</fullName>
    </submittedName>
</protein>
<dbReference type="OrthoDB" id="3801569at2759"/>
<dbReference type="GeneID" id="54574711"/>
<dbReference type="AlphaFoldDB" id="A0A6A6IKD2"/>
<evidence type="ECO:0000313" key="3">
    <source>
        <dbReference type="EMBL" id="KAF2250846.1"/>
    </source>
</evidence>
<organism evidence="3 4">
    <name type="scientific">Trematosphaeria pertusa</name>
    <dbReference type="NCBI Taxonomy" id="390896"/>
    <lineage>
        <taxon>Eukaryota</taxon>
        <taxon>Fungi</taxon>
        <taxon>Dikarya</taxon>
        <taxon>Ascomycota</taxon>
        <taxon>Pezizomycotina</taxon>
        <taxon>Dothideomycetes</taxon>
        <taxon>Pleosporomycetidae</taxon>
        <taxon>Pleosporales</taxon>
        <taxon>Massarineae</taxon>
        <taxon>Trematosphaeriaceae</taxon>
        <taxon>Trematosphaeria</taxon>
    </lineage>
</organism>
<feature type="region of interest" description="Disordered" evidence="1">
    <location>
        <begin position="452"/>
        <end position="549"/>
    </location>
</feature>
<evidence type="ECO:0000256" key="2">
    <source>
        <dbReference type="SAM" id="Phobius"/>
    </source>
</evidence>
<dbReference type="EMBL" id="ML987193">
    <property type="protein sequence ID" value="KAF2250846.1"/>
    <property type="molecule type" value="Genomic_DNA"/>
</dbReference>
<accession>A0A6A6IKD2</accession>
<keyword evidence="2" id="KW-0472">Membrane</keyword>
<evidence type="ECO:0000313" key="4">
    <source>
        <dbReference type="Proteomes" id="UP000800094"/>
    </source>
</evidence>
<reference evidence="3" key="1">
    <citation type="journal article" date="2020" name="Stud. Mycol.">
        <title>101 Dothideomycetes genomes: a test case for predicting lifestyles and emergence of pathogens.</title>
        <authorList>
            <person name="Haridas S."/>
            <person name="Albert R."/>
            <person name="Binder M."/>
            <person name="Bloem J."/>
            <person name="Labutti K."/>
            <person name="Salamov A."/>
            <person name="Andreopoulos B."/>
            <person name="Baker S."/>
            <person name="Barry K."/>
            <person name="Bills G."/>
            <person name="Bluhm B."/>
            <person name="Cannon C."/>
            <person name="Castanera R."/>
            <person name="Culley D."/>
            <person name="Daum C."/>
            <person name="Ezra D."/>
            <person name="Gonzalez J."/>
            <person name="Henrissat B."/>
            <person name="Kuo A."/>
            <person name="Liang C."/>
            <person name="Lipzen A."/>
            <person name="Lutzoni F."/>
            <person name="Magnuson J."/>
            <person name="Mondo S."/>
            <person name="Nolan M."/>
            <person name="Ohm R."/>
            <person name="Pangilinan J."/>
            <person name="Park H.-J."/>
            <person name="Ramirez L."/>
            <person name="Alfaro M."/>
            <person name="Sun H."/>
            <person name="Tritt A."/>
            <person name="Yoshinaga Y."/>
            <person name="Zwiers L.-H."/>
            <person name="Turgeon B."/>
            <person name="Goodwin S."/>
            <person name="Spatafora J."/>
            <person name="Crous P."/>
            <person name="Grigoriev I."/>
        </authorList>
    </citation>
    <scope>NUCLEOTIDE SEQUENCE</scope>
    <source>
        <strain evidence="3">CBS 122368</strain>
    </source>
</reference>